<evidence type="ECO:0000256" key="10">
    <source>
        <dbReference type="ARBA" id="ARBA00023065"/>
    </source>
</evidence>
<protein>
    <recommendedName>
        <fullName evidence="12">High-affinity zinc uptake system membrane protein ZnuB</fullName>
    </recommendedName>
</protein>
<evidence type="ECO:0000256" key="1">
    <source>
        <dbReference type="ARBA" id="ARBA00002313"/>
    </source>
</evidence>
<feature type="transmembrane region" description="Helical" evidence="14">
    <location>
        <begin position="249"/>
        <end position="270"/>
    </location>
</feature>
<dbReference type="PANTHER" id="PTHR30477:SF23">
    <property type="entry name" value="HIGH-AFFINITY ZINC UPTAKE SYSTEM MEMBRANE PROTEIN ZNUB"/>
    <property type="match status" value="1"/>
</dbReference>
<dbReference type="OrthoDB" id="9783937at2"/>
<dbReference type="GO" id="GO:0006829">
    <property type="term" value="P:zinc ion transport"/>
    <property type="evidence" value="ECO:0007669"/>
    <property type="project" value="UniProtKB-KW"/>
</dbReference>
<evidence type="ECO:0000256" key="5">
    <source>
        <dbReference type="ARBA" id="ARBA00022475"/>
    </source>
</evidence>
<evidence type="ECO:0000256" key="6">
    <source>
        <dbReference type="ARBA" id="ARBA00022692"/>
    </source>
</evidence>
<evidence type="ECO:0000256" key="12">
    <source>
        <dbReference type="ARBA" id="ARBA00040080"/>
    </source>
</evidence>
<keyword evidence="6 13" id="KW-0812">Transmembrane</keyword>
<feature type="transmembrane region" description="Helical" evidence="14">
    <location>
        <begin position="16"/>
        <end position="40"/>
    </location>
</feature>
<feature type="transmembrane region" description="Helical" evidence="14">
    <location>
        <begin position="52"/>
        <end position="85"/>
    </location>
</feature>
<keyword evidence="11 14" id="KW-0472">Membrane</keyword>
<evidence type="ECO:0000313" key="16">
    <source>
        <dbReference type="Proteomes" id="UP000319148"/>
    </source>
</evidence>
<feature type="transmembrane region" description="Helical" evidence="14">
    <location>
        <begin position="137"/>
        <end position="157"/>
    </location>
</feature>
<gene>
    <name evidence="15" type="ORF">FIV46_00930</name>
</gene>
<evidence type="ECO:0000256" key="14">
    <source>
        <dbReference type="SAM" id="Phobius"/>
    </source>
</evidence>
<dbReference type="PANTHER" id="PTHR30477">
    <property type="entry name" value="ABC-TRANSPORTER METAL-BINDING PROTEIN"/>
    <property type="match status" value="1"/>
</dbReference>
<feature type="transmembrane region" description="Helical" evidence="14">
    <location>
        <begin position="97"/>
        <end position="116"/>
    </location>
</feature>
<accession>A0A501PQE1</accession>
<comment type="similarity">
    <text evidence="3 13">Belongs to the ABC-3 integral membrane protein family.</text>
</comment>
<comment type="caution">
    <text evidence="15">The sequence shown here is derived from an EMBL/GenBank/DDBJ whole genome shotgun (WGS) entry which is preliminary data.</text>
</comment>
<reference evidence="16" key="1">
    <citation type="submission" date="2019-06" db="EMBL/GenBank/DDBJ databases">
        <title>The complete genome of Emcibacter congregatus ZYLT.</title>
        <authorList>
            <person name="Zhao Z."/>
        </authorList>
    </citation>
    <scope>NUCLEOTIDE SEQUENCE [LARGE SCALE GENOMIC DNA]</scope>
    <source>
        <strain evidence="16">MCCC 1A06723</strain>
    </source>
</reference>
<keyword evidence="10" id="KW-0406">Ion transport</keyword>
<keyword evidence="7" id="KW-0862">Zinc</keyword>
<comment type="function">
    <text evidence="1">Involved in the high-affinity zinc uptake transport system.</text>
</comment>
<dbReference type="CDD" id="cd06550">
    <property type="entry name" value="TM_ABC_iron-siderophores_like"/>
    <property type="match status" value="1"/>
</dbReference>
<comment type="subcellular location">
    <subcellularLocation>
        <location evidence="2 13">Cell membrane</location>
        <topology evidence="2 13">Multi-pass membrane protein</topology>
    </subcellularLocation>
</comment>
<dbReference type="InterPro" id="IPR001626">
    <property type="entry name" value="ABC_TroCD"/>
</dbReference>
<evidence type="ECO:0000256" key="8">
    <source>
        <dbReference type="ARBA" id="ARBA00022906"/>
    </source>
</evidence>
<evidence type="ECO:0000256" key="11">
    <source>
        <dbReference type="ARBA" id="ARBA00023136"/>
    </source>
</evidence>
<dbReference type="GO" id="GO:0043190">
    <property type="term" value="C:ATP-binding cassette (ABC) transporter complex"/>
    <property type="evidence" value="ECO:0007669"/>
    <property type="project" value="InterPro"/>
</dbReference>
<dbReference type="InterPro" id="IPR037294">
    <property type="entry name" value="ABC_BtuC-like"/>
</dbReference>
<dbReference type="AlphaFoldDB" id="A0A501PQE1"/>
<evidence type="ECO:0000256" key="13">
    <source>
        <dbReference type="RuleBase" id="RU003943"/>
    </source>
</evidence>
<dbReference type="Pfam" id="PF00950">
    <property type="entry name" value="ABC-3"/>
    <property type="match status" value="1"/>
</dbReference>
<proteinExistence type="inferred from homology"/>
<dbReference type="GO" id="GO:0010043">
    <property type="term" value="P:response to zinc ion"/>
    <property type="evidence" value="ECO:0007669"/>
    <property type="project" value="TreeGrafter"/>
</dbReference>
<dbReference type="EMBL" id="VFIY01000004">
    <property type="protein sequence ID" value="TPD62673.1"/>
    <property type="molecule type" value="Genomic_DNA"/>
</dbReference>
<name>A0A501PQE1_9PROT</name>
<organism evidence="15 16">
    <name type="scientific">Emcibacter nanhaiensis</name>
    <dbReference type="NCBI Taxonomy" id="1505037"/>
    <lineage>
        <taxon>Bacteria</taxon>
        <taxon>Pseudomonadati</taxon>
        <taxon>Pseudomonadota</taxon>
        <taxon>Alphaproteobacteria</taxon>
        <taxon>Emcibacterales</taxon>
        <taxon>Emcibacteraceae</taxon>
        <taxon>Emcibacter</taxon>
    </lineage>
</organism>
<evidence type="ECO:0000256" key="3">
    <source>
        <dbReference type="ARBA" id="ARBA00008034"/>
    </source>
</evidence>
<keyword evidence="9 14" id="KW-1133">Transmembrane helix</keyword>
<evidence type="ECO:0000256" key="4">
    <source>
        <dbReference type="ARBA" id="ARBA00022448"/>
    </source>
</evidence>
<feature type="transmembrane region" description="Helical" evidence="14">
    <location>
        <begin position="182"/>
        <end position="210"/>
    </location>
</feature>
<sequence length="274" mass="28971">MTDNIIYNFLSAIDDFILYALAAGILVAIAAGPLGCFLVWRRMAYFGDTVAHSALMGVALGFALGTTNPIVMILVCAAVALFLLLLQRDRSLSSDALLGILAHSALSIGLIMIALQESVRQNMMFFLIGDILAIDTVDLYQLSAMCLAVLVIMALIWKNLLSATVHEDLARVEGVPVTRTKIIYMLMIATLVALALKVTGVLLVTALMIIPAAGARNIARSPGVMVGLAVLIGVLSVISGVFVSSTWDVPTGPAIVLSATVAFVVTRIACLQRA</sequence>
<dbReference type="GO" id="GO:0055085">
    <property type="term" value="P:transmembrane transport"/>
    <property type="evidence" value="ECO:0007669"/>
    <property type="project" value="InterPro"/>
</dbReference>
<keyword evidence="16" id="KW-1185">Reference proteome</keyword>
<keyword evidence="8" id="KW-0864">Zinc transport</keyword>
<dbReference type="SUPFAM" id="SSF81345">
    <property type="entry name" value="ABC transporter involved in vitamin B12 uptake, BtuC"/>
    <property type="match status" value="1"/>
</dbReference>
<dbReference type="RefSeq" id="WP_139937923.1">
    <property type="nucleotide sequence ID" value="NZ_JBHSYP010000022.1"/>
</dbReference>
<evidence type="ECO:0000256" key="7">
    <source>
        <dbReference type="ARBA" id="ARBA00022833"/>
    </source>
</evidence>
<feature type="transmembrane region" description="Helical" evidence="14">
    <location>
        <begin position="222"/>
        <end position="243"/>
    </location>
</feature>
<keyword evidence="5" id="KW-1003">Cell membrane</keyword>
<dbReference type="Proteomes" id="UP000319148">
    <property type="component" value="Unassembled WGS sequence"/>
</dbReference>
<evidence type="ECO:0000313" key="15">
    <source>
        <dbReference type="EMBL" id="TPD62673.1"/>
    </source>
</evidence>
<dbReference type="Gene3D" id="1.10.3470.10">
    <property type="entry name" value="ABC transporter involved in vitamin B12 uptake, BtuC"/>
    <property type="match status" value="1"/>
</dbReference>
<evidence type="ECO:0000256" key="9">
    <source>
        <dbReference type="ARBA" id="ARBA00022989"/>
    </source>
</evidence>
<evidence type="ECO:0000256" key="2">
    <source>
        <dbReference type="ARBA" id="ARBA00004651"/>
    </source>
</evidence>
<keyword evidence="4 13" id="KW-0813">Transport</keyword>